<organism evidence="2 3">
    <name type="scientific">Serratia silvae</name>
    <dbReference type="NCBI Taxonomy" id="2824122"/>
    <lineage>
        <taxon>Bacteria</taxon>
        <taxon>Pseudomonadati</taxon>
        <taxon>Pseudomonadota</taxon>
        <taxon>Gammaproteobacteria</taxon>
        <taxon>Enterobacterales</taxon>
        <taxon>Yersiniaceae</taxon>
        <taxon>Serratia</taxon>
    </lineage>
</organism>
<dbReference type="Gene3D" id="2.60.40.10">
    <property type="entry name" value="Immunoglobulins"/>
    <property type="match status" value="1"/>
</dbReference>
<name>A0ABT0KCN7_9GAMM</name>
<evidence type="ECO:0000313" key="2">
    <source>
        <dbReference type="EMBL" id="MCL1029587.1"/>
    </source>
</evidence>
<dbReference type="SUPFAM" id="SSF49354">
    <property type="entry name" value="PapD-like"/>
    <property type="match status" value="1"/>
</dbReference>
<evidence type="ECO:0000313" key="3">
    <source>
        <dbReference type="Proteomes" id="UP001165275"/>
    </source>
</evidence>
<proteinExistence type="predicted"/>
<reference evidence="2" key="1">
    <citation type="submission" date="2021-04" db="EMBL/GenBank/DDBJ databases">
        <title>Genome sequence of Serratia sp. arafor3.</title>
        <authorList>
            <person name="Besaury L."/>
        </authorList>
    </citation>
    <scope>NUCLEOTIDE SEQUENCE</scope>
    <source>
        <strain evidence="2">Arafor3</strain>
    </source>
</reference>
<comment type="caution">
    <text evidence="2">The sequence shown here is derived from an EMBL/GenBank/DDBJ whole genome shotgun (WGS) entry which is preliminary data.</text>
</comment>
<protein>
    <recommendedName>
        <fullName evidence="4">Pilus assembly protein</fullName>
    </recommendedName>
</protein>
<evidence type="ECO:0000256" key="1">
    <source>
        <dbReference type="SAM" id="SignalP"/>
    </source>
</evidence>
<dbReference type="RefSeq" id="WP_248945818.1">
    <property type="nucleotide sequence ID" value="NZ_CBCSGY010000040.1"/>
</dbReference>
<evidence type="ECO:0008006" key="4">
    <source>
        <dbReference type="Google" id="ProtNLM"/>
    </source>
</evidence>
<dbReference type="Proteomes" id="UP001165275">
    <property type="component" value="Unassembled WGS sequence"/>
</dbReference>
<accession>A0ABT0KCN7</accession>
<feature type="chain" id="PRO_5046073815" description="Pilus assembly protein" evidence="1">
    <location>
        <begin position="23"/>
        <end position="222"/>
    </location>
</feature>
<dbReference type="EMBL" id="JAGQDC010000007">
    <property type="protein sequence ID" value="MCL1029587.1"/>
    <property type="molecule type" value="Genomic_DNA"/>
</dbReference>
<sequence>MKRSLIILLACLGGAYLSDSTAAIDISPKRIELQGDTAQTITISNNGDRMEYVTIMTELLTNPGVPFIDEQRIPLGSLYQPTLYAAPFKLTLSPQQQKVITLRPLKNVDSETVYRLNIRPVVQFQGTAAERPAASIAVNLSFSALIRQQPKQQKRQLDVQCESEGVLLTASGNVHVALKAVQIDAKAPADINIYPGTPQRLQGRHIILPGYGNCLAGQRTEK</sequence>
<dbReference type="InterPro" id="IPR013783">
    <property type="entry name" value="Ig-like_fold"/>
</dbReference>
<keyword evidence="3" id="KW-1185">Reference proteome</keyword>
<gene>
    <name evidence="2" type="ORF">KAJ71_11210</name>
</gene>
<keyword evidence="1" id="KW-0732">Signal</keyword>
<dbReference type="InterPro" id="IPR008962">
    <property type="entry name" value="PapD-like_sf"/>
</dbReference>
<feature type="signal peptide" evidence="1">
    <location>
        <begin position="1"/>
        <end position="22"/>
    </location>
</feature>